<dbReference type="AlphaFoldDB" id="A0A8R7U2E0"/>
<reference evidence="1" key="3">
    <citation type="submission" date="2022-06" db="UniProtKB">
        <authorList>
            <consortium name="EnsemblPlants"/>
        </authorList>
    </citation>
    <scope>IDENTIFICATION</scope>
</reference>
<name>A0A8R7U2E0_TRIUA</name>
<proteinExistence type="predicted"/>
<reference evidence="2" key="1">
    <citation type="journal article" date="2013" name="Nature">
        <title>Draft genome of the wheat A-genome progenitor Triticum urartu.</title>
        <authorList>
            <person name="Ling H.Q."/>
            <person name="Zhao S."/>
            <person name="Liu D."/>
            <person name="Wang J."/>
            <person name="Sun H."/>
            <person name="Zhang C."/>
            <person name="Fan H."/>
            <person name="Li D."/>
            <person name="Dong L."/>
            <person name="Tao Y."/>
            <person name="Gao C."/>
            <person name="Wu H."/>
            <person name="Li Y."/>
            <person name="Cui Y."/>
            <person name="Guo X."/>
            <person name="Zheng S."/>
            <person name="Wang B."/>
            <person name="Yu K."/>
            <person name="Liang Q."/>
            <person name="Yang W."/>
            <person name="Lou X."/>
            <person name="Chen J."/>
            <person name="Feng M."/>
            <person name="Jian J."/>
            <person name="Zhang X."/>
            <person name="Luo G."/>
            <person name="Jiang Y."/>
            <person name="Liu J."/>
            <person name="Wang Z."/>
            <person name="Sha Y."/>
            <person name="Zhang B."/>
            <person name="Wu H."/>
            <person name="Tang D."/>
            <person name="Shen Q."/>
            <person name="Xue P."/>
            <person name="Zou S."/>
            <person name="Wang X."/>
            <person name="Liu X."/>
            <person name="Wang F."/>
            <person name="Yang Y."/>
            <person name="An X."/>
            <person name="Dong Z."/>
            <person name="Zhang K."/>
            <person name="Zhang X."/>
            <person name="Luo M.C."/>
            <person name="Dvorak J."/>
            <person name="Tong Y."/>
            <person name="Wang J."/>
            <person name="Yang H."/>
            <person name="Li Z."/>
            <person name="Wang D."/>
            <person name="Zhang A."/>
            <person name="Wang J."/>
        </authorList>
    </citation>
    <scope>NUCLEOTIDE SEQUENCE</scope>
    <source>
        <strain evidence="2">cv. G1812</strain>
    </source>
</reference>
<reference evidence="1" key="2">
    <citation type="submission" date="2018-03" db="EMBL/GenBank/DDBJ databases">
        <title>The Triticum urartu genome reveals the dynamic nature of wheat genome evolution.</title>
        <authorList>
            <person name="Ling H."/>
            <person name="Ma B."/>
            <person name="Shi X."/>
            <person name="Liu H."/>
            <person name="Dong L."/>
            <person name="Sun H."/>
            <person name="Cao Y."/>
            <person name="Gao Q."/>
            <person name="Zheng S."/>
            <person name="Li Y."/>
            <person name="Yu Y."/>
            <person name="Du H."/>
            <person name="Qi M."/>
            <person name="Li Y."/>
            <person name="Yu H."/>
            <person name="Cui Y."/>
            <person name="Wang N."/>
            <person name="Chen C."/>
            <person name="Wu H."/>
            <person name="Zhao Y."/>
            <person name="Zhang J."/>
            <person name="Li Y."/>
            <person name="Zhou W."/>
            <person name="Zhang B."/>
            <person name="Hu W."/>
            <person name="Eijk M."/>
            <person name="Tang J."/>
            <person name="Witsenboer H."/>
            <person name="Zhao S."/>
            <person name="Li Z."/>
            <person name="Zhang A."/>
            <person name="Wang D."/>
            <person name="Liang C."/>
        </authorList>
    </citation>
    <scope>NUCLEOTIDE SEQUENCE [LARGE SCALE GENOMIC DNA]</scope>
    <source>
        <strain evidence="1">cv. G1812</strain>
    </source>
</reference>
<dbReference type="EnsemblPlants" id="TuG1812G0300005073.01.T02">
    <property type="protein sequence ID" value="TuG1812G0300005073.01.T02"/>
    <property type="gene ID" value="TuG1812G0300005073.01"/>
</dbReference>
<keyword evidence="2" id="KW-1185">Reference proteome</keyword>
<accession>A0A8R7U2E0</accession>
<evidence type="ECO:0000313" key="1">
    <source>
        <dbReference type="EnsemblPlants" id="TuG1812G0300005073.01.T01"/>
    </source>
</evidence>
<dbReference type="EnsemblPlants" id="TuG1812G0300005073.01.T01">
    <property type="protein sequence ID" value="TuG1812G0300005073.01.T01"/>
    <property type="gene ID" value="TuG1812G0300005073.01"/>
</dbReference>
<dbReference type="Gramene" id="TuG1812G0300005073.01.T01">
    <property type="protein sequence ID" value="TuG1812G0300005073.01.T01"/>
    <property type="gene ID" value="TuG1812G0300005073.01"/>
</dbReference>
<organism evidence="1 2">
    <name type="scientific">Triticum urartu</name>
    <name type="common">Red wild einkorn</name>
    <name type="synonym">Crithodium urartu</name>
    <dbReference type="NCBI Taxonomy" id="4572"/>
    <lineage>
        <taxon>Eukaryota</taxon>
        <taxon>Viridiplantae</taxon>
        <taxon>Streptophyta</taxon>
        <taxon>Embryophyta</taxon>
        <taxon>Tracheophyta</taxon>
        <taxon>Spermatophyta</taxon>
        <taxon>Magnoliopsida</taxon>
        <taxon>Liliopsida</taxon>
        <taxon>Poales</taxon>
        <taxon>Poaceae</taxon>
        <taxon>BOP clade</taxon>
        <taxon>Pooideae</taxon>
        <taxon>Triticodae</taxon>
        <taxon>Triticeae</taxon>
        <taxon>Triticinae</taxon>
        <taxon>Triticum</taxon>
    </lineage>
</organism>
<dbReference type="Proteomes" id="UP000015106">
    <property type="component" value="Chromosome 3"/>
</dbReference>
<evidence type="ECO:0000313" key="2">
    <source>
        <dbReference type="Proteomes" id="UP000015106"/>
    </source>
</evidence>
<dbReference type="Gramene" id="TuG1812G0300005073.01.T02">
    <property type="protein sequence ID" value="TuG1812G0300005073.01.T02"/>
    <property type="gene ID" value="TuG1812G0300005073.01"/>
</dbReference>
<sequence length="101" mass="11883">MAILSCNFVMSGFSHIFCDYFLRILISILLEYVGILRQEERSGRAYHGKLQQICSSHRCKSVYHHNSKFKNIVLLNTPDRFSGLWFIRIIIRDSHQNCLCM</sequence>
<protein>
    <submittedName>
        <fullName evidence="1">Uncharacterized protein</fullName>
    </submittedName>
</protein>